<reference evidence="6" key="1">
    <citation type="submission" date="2015-04" db="EMBL/GenBank/DDBJ databases">
        <authorList>
            <person name="Syromyatnikov M.Y."/>
            <person name="Popov V.N."/>
        </authorList>
    </citation>
    <scope>NUCLEOTIDE SEQUENCE</scope>
    <source>
        <strain evidence="6">MO-1</strain>
    </source>
</reference>
<feature type="domain" description="Translocation and assembly module TamB C-terminal" evidence="5">
    <location>
        <begin position="1106"/>
        <end position="1446"/>
    </location>
</feature>
<keyword evidence="2" id="KW-0812">Transmembrane</keyword>
<keyword evidence="4" id="KW-0472">Membrane</keyword>
<keyword evidence="3" id="KW-1133">Transmembrane helix</keyword>
<dbReference type="PANTHER" id="PTHR36985">
    <property type="entry name" value="TRANSLOCATION AND ASSEMBLY MODULE SUBUNIT TAMB"/>
    <property type="match status" value="1"/>
</dbReference>
<accession>A0A1S7LCH7</accession>
<evidence type="ECO:0000259" key="5">
    <source>
        <dbReference type="Pfam" id="PF04357"/>
    </source>
</evidence>
<name>A0A1S7LCH7_MAGMO</name>
<dbReference type="InterPro" id="IPR007452">
    <property type="entry name" value="TamB_C"/>
</dbReference>
<evidence type="ECO:0000256" key="4">
    <source>
        <dbReference type="ARBA" id="ARBA00023136"/>
    </source>
</evidence>
<dbReference type="Pfam" id="PF04357">
    <property type="entry name" value="TamB"/>
    <property type="match status" value="1"/>
</dbReference>
<protein>
    <recommendedName>
        <fullName evidence="5">Translocation and assembly module TamB C-terminal domain-containing protein</fullName>
    </recommendedName>
</protein>
<dbReference type="EMBL" id="LO017727">
    <property type="protein sequence ID" value="CRH04482.1"/>
    <property type="molecule type" value="Genomic_DNA"/>
</dbReference>
<evidence type="ECO:0000313" key="6">
    <source>
        <dbReference type="EMBL" id="CRH04482.1"/>
    </source>
</evidence>
<evidence type="ECO:0000256" key="2">
    <source>
        <dbReference type="ARBA" id="ARBA00022692"/>
    </source>
</evidence>
<organism evidence="6">
    <name type="scientific">Magnetococcus massalia (strain MO-1)</name>
    <dbReference type="NCBI Taxonomy" id="451514"/>
    <lineage>
        <taxon>Bacteria</taxon>
        <taxon>Pseudomonadati</taxon>
        <taxon>Pseudomonadota</taxon>
        <taxon>Magnetococcia</taxon>
        <taxon>Magnetococcales</taxon>
        <taxon>Magnetococcaceae</taxon>
        <taxon>Magnetococcus</taxon>
    </lineage>
</organism>
<dbReference type="GO" id="GO:0005886">
    <property type="term" value="C:plasma membrane"/>
    <property type="evidence" value="ECO:0007669"/>
    <property type="project" value="InterPro"/>
</dbReference>
<sequence>MVKTLSWLGRLLLALLLLILLLPPVAWQFQPVRERVQTAVEEQAKQQGVVLSFGAAGLRLADLQLQSLQMADAQGVWLDLEQLRLQWHPAALLRGELHLAEVSAARIDVARAPVAPAAAEQQQAPTAKAASGEAPTWLLNHIKLEQLSVTSLRLGRALTGTDQPMVVKISGALGQAGRLAGQRYRVSLQGVEETPIELMLDAQLQLEPLPVLTLSGSGALWGGLGAQWLAAAPADRHQFTLKGEGLLSQWRGELALDSPAWGLLKTPFRLTQTDHGSKLLLDGAYHAESARQLPADTKTLLKDQQLPLQLQIEQTADGMKLQGLALAGNRWQLQGGATLEGERVAATLQVVAEDLASFSPLAKQPLSGAAEIGVVVSGSLPAPTVRIATQLKDFSHSAAEVKRIVGQLHLVPKTAGSYRVVGDLKGSLKLAQAPPPYQNWQPEVGLDITWSPNQPLKLAKLTIQEPRLQLNAHGEWAIPTQQGRIVLKGQSASLTPLLTAHGVEGVTGSAQLYAEVKVSEGLSRVDLTTNLTGKNLAKLPGPWQVWLGSQPNLAVKLQAIPEEQVELSHLLLTTPHATAELAGMVDLADGQLALHGGAKLPQLQALAAPVEQPMAGEVGLELEIAGALQNPSVTAKLQGKQLQWQQQPLPEVRLQASAEQLAQAPQGELLLQADQHGEQISLKSGFQLSHGGERLSLSSIQLRAPQTRMDGQWQVDLKQLLMDGQLTGKVAQLQGWQKWHPLFETLKGAVAWELTGQGERVQLALTGDAITQPGLELKQIEIDSEVAGAAQGSPELDLTTRIKGLIAGDAQLADIKIAARGSPQDLAFELQGQGDVMGPLELMLKGELQQAEAMAITLSQLQGRWDETPYSLRKPWRVELLDAQQIHANPLKLKWGDGGFSLALAKKQNQLQLHTSGDLGLQSLPLAKAYGLGGRLAWQGEFDTPLDRPSGVFELKALKITPPQGGEGEPLNATIELALHEGQQVKTELALTGLGKEAIQGQVRLPLTLSLAPFSLELGPQTPLQAQLTGPLALDRLLQWVESPESQRLAGELALNLSLAGTIGQPLLGGEIRMDNGLLEDAKAGLMLSEIQMVTKLEGQKVLLEQLAAKDGESGTMKLSGAIELQPKAQFPFDFTLAMQDMTLLRRDDATANLSSDLSLRGTAQKFALGGEVTLNRANLFLPDPSGGPDVETLVVHRRGEAPAKAEEEQKGAVGDLDLKIKMPGQLFVRGFGLESEWLGELQIKGTTVEPQVLGELGIKQGKLDFMGRRFDLNEGELSFTGDVPPIPQLNVVTQTQTPSILAKIILTGPATKPELTLESEPSRPQDEILSQILFERDQGKLTASEALKLAQALNTLRSGGPGVMDRVQQSVGIDRLEMKGDSLETGAVSVGKYLSEKVYLEIEKGLAPGSRKVRVEMELGHGVQVETDINEDNVPGLGIEWSRDY</sequence>
<gene>
    <name evidence="6" type="ORF">MAGMO_0269</name>
</gene>
<evidence type="ECO:0000256" key="3">
    <source>
        <dbReference type="ARBA" id="ARBA00022989"/>
    </source>
</evidence>
<comment type="subcellular location">
    <subcellularLocation>
        <location evidence="1">Membrane</location>
        <topology evidence="1">Single-pass membrane protein</topology>
    </subcellularLocation>
</comment>
<proteinExistence type="predicted"/>
<dbReference type="GO" id="GO:0009306">
    <property type="term" value="P:protein secretion"/>
    <property type="evidence" value="ECO:0007669"/>
    <property type="project" value="InterPro"/>
</dbReference>
<dbReference type="PANTHER" id="PTHR36985:SF1">
    <property type="entry name" value="TRANSLOCATION AND ASSEMBLY MODULE SUBUNIT TAMB"/>
    <property type="match status" value="1"/>
</dbReference>
<evidence type="ECO:0000256" key="1">
    <source>
        <dbReference type="ARBA" id="ARBA00004167"/>
    </source>
</evidence>